<dbReference type="CDD" id="cd04322">
    <property type="entry name" value="LysRS_N"/>
    <property type="match status" value="1"/>
</dbReference>
<dbReference type="InterPro" id="IPR045864">
    <property type="entry name" value="aa-tRNA-synth_II/BPL/LPL"/>
</dbReference>
<dbReference type="GO" id="GO:0004824">
    <property type="term" value="F:lysine-tRNA ligase activity"/>
    <property type="evidence" value="ECO:0007669"/>
    <property type="project" value="InterPro"/>
</dbReference>
<keyword evidence="2" id="KW-0547">Nucleotide-binding</keyword>
<evidence type="ECO:0000256" key="5">
    <source>
        <dbReference type="ARBA" id="ARBA00030563"/>
    </source>
</evidence>
<evidence type="ECO:0000256" key="6">
    <source>
        <dbReference type="SAM" id="MobiDB-lite"/>
    </source>
</evidence>
<dbReference type="GO" id="GO:0005524">
    <property type="term" value="F:ATP binding"/>
    <property type="evidence" value="ECO:0007669"/>
    <property type="project" value="UniProtKB-KW"/>
</dbReference>
<feature type="compositionally biased region" description="Polar residues" evidence="6">
    <location>
        <begin position="9"/>
        <end position="20"/>
    </location>
</feature>
<feature type="region of interest" description="Disordered" evidence="6">
    <location>
        <begin position="1"/>
        <end position="20"/>
    </location>
</feature>
<evidence type="ECO:0000256" key="1">
    <source>
        <dbReference type="ARBA" id="ARBA00022598"/>
    </source>
</evidence>
<gene>
    <name evidence="8" type="ORF">QBC47DRAFT_388770</name>
</gene>
<dbReference type="InterPro" id="IPR006195">
    <property type="entry name" value="aa-tRNA-synth_II"/>
</dbReference>
<dbReference type="Pfam" id="PF00152">
    <property type="entry name" value="tRNA-synt_2"/>
    <property type="match status" value="1"/>
</dbReference>
<accession>A0AAJ0F8V3</accession>
<reference evidence="8" key="1">
    <citation type="submission" date="2023-06" db="EMBL/GenBank/DDBJ databases">
        <title>Genome-scale phylogeny and comparative genomics of the fungal order Sordariales.</title>
        <authorList>
            <consortium name="Lawrence Berkeley National Laboratory"/>
            <person name="Hensen N."/>
            <person name="Bonometti L."/>
            <person name="Westerberg I."/>
            <person name="Brannstrom I.O."/>
            <person name="Guillou S."/>
            <person name="Cros-Aarteil S."/>
            <person name="Calhoun S."/>
            <person name="Haridas S."/>
            <person name="Kuo A."/>
            <person name="Mondo S."/>
            <person name="Pangilinan J."/>
            <person name="Riley R."/>
            <person name="Labutti K."/>
            <person name="Andreopoulos B."/>
            <person name="Lipzen A."/>
            <person name="Chen C."/>
            <person name="Yanf M."/>
            <person name="Daum C."/>
            <person name="Ng V."/>
            <person name="Clum A."/>
            <person name="Steindorff A."/>
            <person name="Ohm R."/>
            <person name="Martin F."/>
            <person name="Silar P."/>
            <person name="Natvig D."/>
            <person name="Lalanne C."/>
            <person name="Gautier V."/>
            <person name="Ament-Velasquez S.L."/>
            <person name="Kruys A."/>
            <person name="Hutchinson M.I."/>
            <person name="Powell A.J."/>
            <person name="Barry K."/>
            <person name="Miller A.N."/>
            <person name="Grigoriev I.V."/>
            <person name="Debuchy R."/>
            <person name="Gladieux P."/>
            <person name="Thoren M.H."/>
            <person name="Johannesson H."/>
        </authorList>
    </citation>
    <scope>NUCLEOTIDE SEQUENCE</scope>
    <source>
        <strain evidence="8">PSN4</strain>
    </source>
</reference>
<dbReference type="Gene3D" id="3.30.930.10">
    <property type="entry name" value="Bira Bifunctional Protein, Domain 2"/>
    <property type="match status" value="1"/>
</dbReference>
<evidence type="ECO:0000259" key="7">
    <source>
        <dbReference type="PROSITE" id="PS50862"/>
    </source>
</evidence>
<dbReference type="PANTHER" id="PTHR42918:SF5">
    <property type="entry name" value="LYSINE--TRNA LIGASE, MITOCHONDRIAL"/>
    <property type="match status" value="1"/>
</dbReference>
<dbReference type="GO" id="GO:0000049">
    <property type="term" value="F:tRNA binding"/>
    <property type="evidence" value="ECO:0007669"/>
    <property type="project" value="TreeGrafter"/>
</dbReference>
<evidence type="ECO:0000256" key="3">
    <source>
        <dbReference type="ARBA" id="ARBA00022840"/>
    </source>
</evidence>
<dbReference type="EMBL" id="MU839839">
    <property type="protein sequence ID" value="KAK1752535.1"/>
    <property type="molecule type" value="Genomic_DNA"/>
</dbReference>
<dbReference type="GO" id="GO:0070154">
    <property type="term" value="P:mitochondrial lysyl-tRNA aminoacylation"/>
    <property type="evidence" value="ECO:0007669"/>
    <property type="project" value="TreeGrafter"/>
</dbReference>
<organism evidence="8 9">
    <name type="scientific">Echria macrotheca</name>
    <dbReference type="NCBI Taxonomy" id="438768"/>
    <lineage>
        <taxon>Eukaryota</taxon>
        <taxon>Fungi</taxon>
        <taxon>Dikarya</taxon>
        <taxon>Ascomycota</taxon>
        <taxon>Pezizomycotina</taxon>
        <taxon>Sordariomycetes</taxon>
        <taxon>Sordariomycetidae</taxon>
        <taxon>Sordariales</taxon>
        <taxon>Schizotheciaceae</taxon>
        <taxon>Echria</taxon>
    </lineage>
</organism>
<dbReference type="AlphaFoldDB" id="A0AAJ0F8V3"/>
<comment type="caution">
    <text evidence="8">The sequence shown here is derived from an EMBL/GenBank/DDBJ whole genome shotgun (WGS) entry which is preliminary data.</text>
</comment>
<dbReference type="InterPro" id="IPR044136">
    <property type="entry name" value="Lys-tRNA-ligase_II_N"/>
</dbReference>
<dbReference type="SUPFAM" id="SSF55681">
    <property type="entry name" value="Class II aaRS and biotin synthetases"/>
    <property type="match status" value="1"/>
</dbReference>
<protein>
    <recommendedName>
        <fullName evidence="5">Lysyl-tRNA synthetase</fullName>
    </recommendedName>
</protein>
<keyword evidence="3" id="KW-0067">ATP-binding</keyword>
<dbReference type="InterPro" id="IPR004364">
    <property type="entry name" value="Aa-tRNA-synt_II"/>
</dbReference>
<keyword evidence="1" id="KW-0436">Ligase</keyword>
<evidence type="ECO:0000256" key="4">
    <source>
        <dbReference type="ARBA" id="ARBA00023146"/>
    </source>
</evidence>
<feature type="domain" description="Aminoacyl-transfer RNA synthetases class-II family profile" evidence="7">
    <location>
        <begin position="223"/>
        <end position="563"/>
    </location>
</feature>
<dbReference type="FunFam" id="3.30.930.10:FF:000094">
    <property type="entry name" value="Lysine--tRNA ligase, mitochondrial"/>
    <property type="match status" value="1"/>
</dbReference>
<dbReference type="InterPro" id="IPR012340">
    <property type="entry name" value="NA-bd_OB-fold"/>
</dbReference>
<dbReference type="Pfam" id="PF01336">
    <property type="entry name" value="tRNA_anti-codon"/>
    <property type="match status" value="1"/>
</dbReference>
<keyword evidence="9" id="KW-1185">Reference proteome</keyword>
<dbReference type="Gene3D" id="2.40.50.140">
    <property type="entry name" value="Nucleic acid-binding proteins"/>
    <property type="match status" value="1"/>
</dbReference>
<evidence type="ECO:0000313" key="9">
    <source>
        <dbReference type="Proteomes" id="UP001239445"/>
    </source>
</evidence>
<keyword evidence="4" id="KW-0030">Aminoacyl-tRNA synthetase</keyword>
<sequence>MMREDKRLTTQPEDTMRPTPTTTLHFLRPYAFRPPLDAAAQRQIYLRFYHAARHQELVRADALRYPRIRRDGVAAGAAAVMRIPAFRDKYKSIQKGHVAEEDVVLRGRVQFVRRASSKLVFLALEGEFTPVQGMLNFGKLEGGETDLEKFKALSKLISRGDIVSLTGRATRTQTGELTLVATRMPEILAPALVPLPVHLADEEARMHQRHVDMLVNRPTADTLRLRSSVIKYMRDFFGDKDFIEVQTPILAQAAGGAAATPFTTTVSSSSQELALRIAPELWLKRLVVGGMDRVFELGPSFRNEGIDSTHNPEFTTCEFYSAYASLDDLIRMTEDLVCGLAEHCRALIETKLLSLPAVDTTLFRRPFKQMEFIPSLEAALGFTMPDLSGDTALADLTSLLAANGIDVPVDGPTSLSKLLDRLASVYIEPHSSDGVPLFITHHPVCMSPLSKSFVCPKTGQHVSARAELFVSGRELANMYEEENDPFAQRDKFIAQAAEAKNGEGIKIDESYVAALEAGLPPTGGWGCGVERLVMLFSGARRISECLSFGGVRHVVAVSGLREPALSEEEEDS</sequence>
<name>A0AAJ0F8V3_9PEZI</name>
<dbReference type="InterPro" id="IPR004365">
    <property type="entry name" value="NA-bd_OB_tRNA"/>
</dbReference>
<dbReference type="GO" id="GO:0005739">
    <property type="term" value="C:mitochondrion"/>
    <property type="evidence" value="ECO:0007669"/>
    <property type="project" value="TreeGrafter"/>
</dbReference>
<dbReference type="SUPFAM" id="SSF50249">
    <property type="entry name" value="Nucleic acid-binding proteins"/>
    <property type="match status" value="1"/>
</dbReference>
<dbReference type="Proteomes" id="UP001239445">
    <property type="component" value="Unassembled WGS sequence"/>
</dbReference>
<dbReference type="InterPro" id="IPR018149">
    <property type="entry name" value="Lys-tRNA-synth_II_C"/>
</dbReference>
<dbReference type="PRINTS" id="PR00982">
    <property type="entry name" value="TRNASYNTHLYS"/>
</dbReference>
<dbReference type="PANTHER" id="PTHR42918">
    <property type="entry name" value="LYSYL-TRNA SYNTHETASE"/>
    <property type="match status" value="1"/>
</dbReference>
<dbReference type="PROSITE" id="PS50862">
    <property type="entry name" value="AA_TRNA_LIGASE_II"/>
    <property type="match status" value="1"/>
</dbReference>
<evidence type="ECO:0000313" key="8">
    <source>
        <dbReference type="EMBL" id="KAK1752535.1"/>
    </source>
</evidence>
<proteinExistence type="predicted"/>
<evidence type="ECO:0000256" key="2">
    <source>
        <dbReference type="ARBA" id="ARBA00022741"/>
    </source>
</evidence>